<dbReference type="Pfam" id="PF20459">
    <property type="entry name" value="DUF6712"/>
    <property type="match status" value="2"/>
</dbReference>
<feature type="region of interest" description="Disordered" evidence="1">
    <location>
        <begin position="299"/>
        <end position="322"/>
    </location>
</feature>
<protein>
    <submittedName>
        <fullName evidence="2">Uncharacterized protein</fullName>
    </submittedName>
</protein>
<organism evidence="2 3">
    <name type="scientific">Rhabdobacter roseus</name>
    <dbReference type="NCBI Taxonomy" id="1655419"/>
    <lineage>
        <taxon>Bacteria</taxon>
        <taxon>Pseudomonadati</taxon>
        <taxon>Bacteroidota</taxon>
        <taxon>Cytophagia</taxon>
        <taxon>Cytophagales</taxon>
        <taxon>Cytophagaceae</taxon>
        <taxon>Rhabdobacter</taxon>
    </lineage>
</organism>
<evidence type="ECO:0000313" key="3">
    <source>
        <dbReference type="Proteomes" id="UP000557307"/>
    </source>
</evidence>
<dbReference type="Proteomes" id="UP000557307">
    <property type="component" value="Unassembled WGS sequence"/>
</dbReference>
<accession>A0A840U0K8</accession>
<reference evidence="2 3" key="1">
    <citation type="submission" date="2020-08" db="EMBL/GenBank/DDBJ databases">
        <title>Genomic Encyclopedia of Type Strains, Phase IV (KMG-IV): sequencing the most valuable type-strain genomes for metagenomic binning, comparative biology and taxonomic classification.</title>
        <authorList>
            <person name="Goeker M."/>
        </authorList>
    </citation>
    <scope>NUCLEOTIDE SEQUENCE [LARGE SCALE GENOMIC DNA]</scope>
    <source>
        <strain evidence="2 3">DSM 105074</strain>
    </source>
</reference>
<gene>
    <name evidence="2" type="ORF">HNQ92_005265</name>
</gene>
<dbReference type="AlphaFoldDB" id="A0A840U0K8"/>
<proteinExistence type="predicted"/>
<evidence type="ECO:0000313" key="2">
    <source>
        <dbReference type="EMBL" id="MBB5287103.1"/>
    </source>
</evidence>
<comment type="caution">
    <text evidence="2">The sequence shown here is derived from an EMBL/GenBank/DDBJ whole genome shotgun (WGS) entry which is preliminary data.</text>
</comment>
<sequence>MLLDSNQLKAQLGGVQGKLNFETVAPFVKSAAWDFRRAVGRELYAFLETYDGEDPQLTELQEAAQGCVAWAAFDRAAPHLKLRIGDLGIMKNSPSNTVAITKWEYVDLRESNMVMVDLYWEFFWERLDEARPEAWTTSEAYQRHHSYFIRSAAELTKYLPLAGRNRRFFDAITEYIRRAEQLYIEDVLTEGVFEELKGKWQSAQASLTPLETKLVERIREALAHLAIYEAYPYLPIKVDQQGFRQVRMQDGLQEEDPAERPNRQAQRRQLWQDGQLYLGRLRSFLNRHATESTFPSYYEQNLAPQPDDEDFDDFTHKPHVIL</sequence>
<keyword evidence="3" id="KW-1185">Reference proteome</keyword>
<dbReference type="EMBL" id="JACHGF010000014">
    <property type="protein sequence ID" value="MBB5287103.1"/>
    <property type="molecule type" value="Genomic_DNA"/>
</dbReference>
<evidence type="ECO:0000256" key="1">
    <source>
        <dbReference type="SAM" id="MobiDB-lite"/>
    </source>
</evidence>
<name>A0A840U0K8_9BACT</name>
<dbReference type="InterPro" id="IPR046558">
    <property type="entry name" value="DUF6712"/>
</dbReference>
<dbReference type="RefSeq" id="WP_184178877.1">
    <property type="nucleotide sequence ID" value="NZ_JACHGF010000014.1"/>
</dbReference>